<dbReference type="EMBL" id="CP001966">
    <property type="protein sequence ID" value="ADG76965.1"/>
    <property type="molecule type" value="Genomic_DNA"/>
</dbReference>
<dbReference type="Proteomes" id="UP000001213">
    <property type="component" value="Chromosome"/>
</dbReference>
<reference evidence="2" key="1">
    <citation type="submission" date="2010-03" db="EMBL/GenBank/DDBJ databases">
        <title>The complete chromosome of Tsukamurella paurometabola DSM 20162.</title>
        <authorList>
            <consortium name="US DOE Joint Genome Institute (JGI-PGF)"/>
            <person name="Lucas S."/>
            <person name="Copeland A."/>
            <person name="Lapidus A."/>
            <person name="Glavina del Rio T."/>
            <person name="Dalin E."/>
            <person name="Tice H."/>
            <person name="Bruce D."/>
            <person name="Goodwin L."/>
            <person name="Pitluck S."/>
            <person name="Kyrpides N."/>
            <person name="Mavromatis K."/>
            <person name="Ivanova N."/>
            <person name="Mikhailova N."/>
            <person name="Munk A.C."/>
            <person name="Brettin T."/>
            <person name="Detter J.C."/>
            <person name="Tapia R."/>
            <person name="Han C."/>
            <person name="Larimer F."/>
            <person name="Land M."/>
            <person name="Hauser L."/>
            <person name="Markowitz V."/>
            <person name="Cheng J.-F."/>
            <person name="Hugenholtz P."/>
            <person name="Woyke T."/>
            <person name="Wu D."/>
            <person name="Jando M."/>
            <person name="Brambilla E."/>
            <person name="Klenk H.-P."/>
            <person name="Eisen J.A."/>
        </authorList>
    </citation>
    <scope>NUCLEOTIDE SEQUENCE [LARGE SCALE GENOMIC DNA]</scope>
    <source>
        <strain evidence="2">ATCC 8368 / DSM 20162 / CCUG 35730 / CIP 100753 / JCM 10117 / KCTC 9821 / NBRC 16120 / NCIMB 702349 / NCTC 13040</strain>
    </source>
</reference>
<name>D5URB2_TSUPD</name>
<accession>D5URB2</accession>
<gene>
    <name evidence="1" type="ordered locus">Tpau_0320</name>
</gene>
<reference evidence="1 2" key="2">
    <citation type="journal article" date="2011" name="Stand. Genomic Sci.">
        <title>Complete genome sequence of Tsukamurella paurometabola type strain (no. 33).</title>
        <authorList>
            <person name="Munk A.C."/>
            <person name="Lapidus A."/>
            <person name="Lucas S."/>
            <person name="Nolan M."/>
            <person name="Tice H."/>
            <person name="Cheng J.F."/>
            <person name="Del Rio T.G."/>
            <person name="Goodwin L."/>
            <person name="Pitluck S."/>
            <person name="Liolios K."/>
            <person name="Huntemann M."/>
            <person name="Ivanova N."/>
            <person name="Mavromatis K."/>
            <person name="Mikhailova N."/>
            <person name="Pati A."/>
            <person name="Chen A."/>
            <person name="Palaniappan K."/>
            <person name="Tapia R."/>
            <person name="Han C."/>
            <person name="Land M."/>
            <person name="Hauser L."/>
            <person name="Chang Y.J."/>
            <person name="Jeffries C.D."/>
            <person name="Brettin T."/>
            <person name="Yasawong M."/>
            <person name="Brambilla E.M."/>
            <person name="Rohde M."/>
            <person name="Sikorski J."/>
            <person name="Goker M."/>
            <person name="Detter J.C."/>
            <person name="Woyke T."/>
            <person name="Bristow J."/>
            <person name="Eisen J.A."/>
            <person name="Markowitz V."/>
            <person name="Hugenholtz P."/>
            <person name="Kyrpides N.C."/>
            <person name="Klenk H.P."/>
        </authorList>
    </citation>
    <scope>NUCLEOTIDE SEQUENCE [LARGE SCALE GENOMIC DNA]</scope>
    <source>
        <strain evidence="2">ATCC 8368 / DSM 20162 / CCUG 35730 / CIP 100753 / JCM 10117 / KCTC 9821 / NBRC 16120 / NCIMB 702349 / NCTC 13040</strain>
    </source>
</reference>
<keyword evidence="2" id="KW-1185">Reference proteome</keyword>
<proteinExistence type="predicted"/>
<sequence>MFQTMEAPSLNRSVVADASEVLDAIDFDLQSGVVYEFTANSQRYWTTACLMASQASVDIASGAAAEAAEAAFL</sequence>
<dbReference type="STRING" id="521096.Tpau_0320"/>
<dbReference type="KEGG" id="tpr:Tpau_0320"/>
<organism evidence="1 2">
    <name type="scientific">Tsukamurella paurometabola (strain ATCC 8368 / DSM 20162 / CCUG 35730 / CIP 100753 / JCM 10117 / KCTC 9821 / NBRC 16120 / NCIMB 702349 / NCTC 13040)</name>
    <name type="common">Corynebacterium paurometabolum</name>
    <dbReference type="NCBI Taxonomy" id="521096"/>
    <lineage>
        <taxon>Bacteria</taxon>
        <taxon>Bacillati</taxon>
        <taxon>Actinomycetota</taxon>
        <taxon>Actinomycetes</taxon>
        <taxon>Mycobacteriales</taxon>
        <taxon>Tsukamurellaceae</taxon>
        <taxon>Tsukamurella</taxon>
    </lineage>
</organism>
<evidence type="ECO:0000313" key="2">
    <source>
        <dbReference type="Proteomes" id="UP000001213"/>
    </source>
</evidence>
<dbReference type="HOGENOM" id="CLU_2703777_0_0_11"/>
<dbReference type="AlphaFoldDB" id="D5URB2"/>
<evidence type="ECO:0000313" key="1">
    <source>
        <dbReference type="EMBL" id="ADG76965.1"/>
    </source>
</evidence>
<protein>
    <submittedName>
        <fullName evidence="1">Uncharacterized protein</fullName>
    </submittedName>
</protein>